<dbReference type="GO" id="GO:0003823">
    <property type="term" value="F:antigen binding"/>
    <property type="evidence" value="ECO:0000318"/>
    <property type="project" value="GO_Central"/>
</dbReference>
<sequence>SGDVQLVESGGDVRQPGGSLRLSCKASGFTFSSYYMYWVRQAPGKGLKWVASIGSDGSSTCYPDSVKGQFTVSRDNTNSLLNLQMNSLKTEDTALYYCAKAQNLQLRTSKGQSADTGPGTAGSVCAPLPAPDPQQPRGSRVG</sequence>
<keyword evidence="2" id="KW-1064">Adaptive immunity</keyword>
<dbReference type="GO" id="GO:0016064">
    <property type="term" value="P:immunoglobulin mediated immune response"/>
    <property type="evidence" value="ECO:0000318"/>
    <property type="project" value="GO_Central"/>
</dbReference>
<dbReference type="PROSITE" id="PS50835">
    <property type="entry name" value="IG_LIKE"/>
    <property type="match status" value="1"/>
</dbReference>
<dbReference type="GO" id="GO:0019814">
    <property type="term" value="C:immunoglobulin complex"/>
    <property type="evidence" value="ECO:0007669"/>
    <property type="project" value="UniProtKB-KW"/>
</dbReference>
<dbReference type="Proteomes" id="UP000002279">
    <property type="component" value="Chromosome 14"/>
</dbReference>
<dbReference type="InParanoid" id="F6QUJ4"/>
<keyword evidence="3" id="KW-1280">Immunoglobulin</keyword>
<dbReference type="InterPro" id="IPR036179">
    <property type="entry name" value="Ig-like_dom_sf"/>
</dbReference>
<feature type="domain" description="Ig-like" evidence="5">
    <location>
        <begin position="17"/>
        <end position="98"/>
    </location>
</feature>
<accession>F6QUJ4</accession>
<name>F6QUJ4_ORNAN</name>
<dbReference type="SMART" id="SM00406">
    <property type="entry name" value="IGv"/>
    <property type="match status" value="1"/>
</dbReference>
<dbReference type="Ensembl" id="ENSOANT00000017189.3">
    <property type="protein sequence ID" value="ENSOANP00000017186.3"/>
    <property type="gene ID" value="ENSOANG00000010846.3"/>
</dbReference>
<dbReference type="Gene3D" id="2.60.40.10">
    <property type="entry name" value="Immunoglobulins"/>
    <property type="match status" value="1"/>
</dbReference>
<evidence type="ECO:0000313" key="6">
    <source>
        <dbReference type="Ensembl" id="ENSOANP00000017186.3"/>
    </source>
</evidence>
<dbReference type="InterPro" id="IPR007110">
    <property type="entry name" value="Ig-like_dom"/>
</dbReference>
<dbReference type="Pfam" id="PF07686">
    <property type="entry name" value="V-set"/>
    <property type="match status" value="1"/>
</dbReference>
<dbReference type="InterPro" id="IPR013783">
    <property type="entry name" value="Ig-like_fold"/>
</dbReference>
<reference evidence="6" key="2">
    <citation type="submission" date="2025-08" db="UniProtKB">
        <authorList>
            <consortium name="Ensembl"/>
        </authorList>
    </citation>
    <scope>IDENTIFICATION</scope>
    <source>
        <strain evidence="6">Glennie</strain>
    </source>
</reference>
<dbReference type="InterPro" id="IPR013106">
    <property type="entry name" value="Ig_V-set"/>
</dbReference>
<feature type="region of interest" description="Disordered" evidence="4">
    <location>
        <begin position="108"/>
        <end position="142"/>
    </location>
</feature>
<evidence type="ECO:0000313" key="7">
    <source>
        <dbReference type="Proteomes" id="UP000002279"/>
    </source>
</evidence>
<dbReference type="SUPFAM" id="SSF48726">
    <property type="entry name" value="Immunoglobulin"/>
    <property type="match status" value="1"/>
</dbReference>
<dbReference type="GeneTree" id="ENSGT01050000244936"/>
<dbReference type="GO" id="GO:0005576">
    <property type="term" value="C:extracellular region"/>
    <property type="evidence" value="ECO:0007669"/>
    <property type="project" value="UniProtKB-ARBA"/>
</dbReference>
<dbReference type="AlphaFoldDB" id="F6QUJ4"/>
<dbReference type="OMA" id="YSDVKSW"/>
<evidence type="ECO:0000259" key="5">
    <source>
        <dbReference type="PROSITE" id="PS50835"/>
    </source>
</evidence>
<dbReference type="FunCoup" id="F6QUJ4">
    <property type="interactions" value="298"/>
</dbReference>
<dbReference type="SMART" id="SM00409">
    <property type="entry name" value="IG"/>
    <property type="match status" value="1"/>
</dbReference>
<dbReference type="InterPro" id="IPR050199">
    <property type="entry name" value="IgHV"/>
</dbReference>
<dbReference type="Bgee" id="ENSOANG00000010846">
    <property type="expression patterns" value="Expressed in endometrium and 4 other cell types or tissues"/>
</dbReference>
<evidence type="ECO:0000256" key="1">
    <source>
        <dbReference type="ARBA" id="ARBA00022859"/>
    </source>
</evidence>
<reference evidence="6 7" key="1">
    <citation type="journal article" date="2008" name="Nature">
        <title>Genome analysis of the platypus reveals unique signatures of evolution.</title>
        <authorList>
            <person name="Warren W.C."/>
            <person name="Hillier L.W."/>
            <person name="Marshall Graves J.A."/>
            <person name="Birney E."/>
            <person name="Ponting C.P."/>
            <person name="Grutzner F."/>
            <person name="Belov K."/>
            <person name="Miller W."/>
            <person name="Clarke L."/>
            <person name="Chinwalla A.T."/>
            <person name="Yang S.P."/>
            <person name="Heger A."/>
            <person name="Locke D.P."/>
            <person name="Miethke P."/>
            <person name="Waters P.D."/>
            <person name="Veyrunes F."/>
            <person name="Fulton L."/>
            <person name="Fulton B."/>
            <person name="Graves T."/>
            <person name="Wallis J."/>
            <person name="Puente X.S."/>
            <person name="Lopez-Otin C."/>
            <person name="Ordonez G.R."/>
            <person name="Eichler E.E."/>
            <person name="Chen L."/>
            <person name="Cheng Z."/>
            <person name="Deakin J.E."/>
            <person name="Alsop A."/>
            <person name="Thompson K."/>
            <person name="Kirby P."/>
            <person name="Papenfuss A.T."/>
            <person name="Wakefield M.J."/>
            <person name="Olender T."/>
            <person name="Lancet D."/>
            <person name="Huttley G.A."/>
            <person name="Smit A.F."/>
            <person name="Pask A."/>
            <person name="Temple-Smith P."/>
            <person name="Batzer M.A."/>
            <person name="Walker J.A."/>
            <person name="Konkel M.K."/>
            <person name="Harris R.S."/>
            <person name="Whittington C.M."/>
            <person name="Wong E.S."/>
            <person name="Gemmell N.J."/>
            <person name="Buschiazzo E."/>
            <person name="Vargas Jentzsch I.M."/>
            <person name="Merkel A."/>
            <person name="Schmitz J."/>
            <person name="Zemann A."/>
            <person name="Churakov G."/>
            <person name="Kriegs J.O."/>
            <person name="Brosius J."/>
            <person name="Murchison E.P."/>
            <person name="Sachidanandam R."/>
            <person name="Smith C."/>
            <person name="Hannon G.J."/>
            <person name="Tsend-Ayush E."/>
            <person name="McMillan D."/>
            <person name="Attenborough R."/>
            <person name="Rens W."/>
            <person name="Ferguson-Smith M."/>
            <person name="Lefevre C.M."/>
            <person name="Sharp J.A."/>
            <person name="Nicholas K.R."/>
            <person name="Ray D.A."/>
            <person name="Kube M."/>
            <person name="Reinhardt R."/>
            <person name="Pringle T.H."/>
            <person name="Taylor J."/>
            <person name="Jones R.C."/>
            <person name="Nixon B."/>
            <person name="Dacheux J.L."/>
            <person name="Niwa H."/>
            <person name="Sekita Y."/>
            <person name="Huang X."/>
            <person name="Stark A."/>
            <person name="Kheradpour P."/>
            <person name="Kellis M."/>
            <person name="Flicek P."/>
            <person name="Chen Y."/>
            <person name="Webber C."/>
            <person name="Hardison R."/>
            <person name="Nelson J."/>
            <person name="Hallsworth-Pepin K."/>
            <person name="Delehaunty K."/>
            <person name="Markovic C."/>
            <person name="Minx P."/>
            <person name="Feng Y."/>
            <person name="Kremitzki C."/>
            <person name="Mitreva M."/>
            <person name="Glasscock J."/>
            <person name="Wylie T."/>
            <person name="Wohldmann P."/>
            <person name="Thiru P."/>
            <person name="Nhan M.N."/>
            <person name="Pohl C.S."/>
            <person name="Smith S.M."/>
            <person name="Hou S."/>
            <person name="Nefedov M."/>
            <person name="de Jong P.J."/>
            <person name="Renfree M.B."/>
            <person name="Mardis E.R."/>
            <person name="Wilson R.K."/>
        </authorList>
    </citation>
    <scope>NUCLEOTIDE SEQUENCE [LARGE SCALE GENOMIC DNA]</scope>
    <source>
        <strain evidence="6 7">Glennie</strain>
    </source>
</reference>
<organism evidence="6 7">
    <name type="scientific">Ornithorhynchus anatinus</name>
    <name type="common">Duckbill platypus</name>
    <dbReference type="NCBI Taxonomy" id="9258"/>
    <lineage>
        <taxon>Eukaryota</taxon>
        <taxon>Metazoa</taxon>
        <taxon>Chordata</taxon>
        <taxon>Craniata</taxon>
        <taxon>Vertebrata</taxon>
        <taxon>Euteleostomi</taxon>
        <taxon>Mammalia</taxon>
        <taxon>Monotremata</taxon>
        <taxon>Ornithorhynchidae</taxon>
        <taxon>Ornithorhynchus</taxon>
    </lineage>
</organism>
<proteinExistence type="predicted"/>
<keyword evidence="7" id="KW-1185">Reference proteome</keyword>
<dbReference type="InterPro" id="IPR003599">
    <property type="entry name" value="Ig_sub"/>
</dbReference>
<dbReference type="FunFam" id="2.60.40.10:FF:002198">
    <property type="entry name" value="Immunoglobulin heavy variable 5-2"/>
    <property type="match status" value="1"/>
</dbReference>
<dbReference type="HOGENOM" id="CLU_077975_5_2_1"/>
<reference evidence="6" key="3">
    <citation type="submission" date="2025-09" db="UniProtKB">
        <authorList>
            <consortium name="Ensembl"/>
        </authorList>
    </citation>
    <scope>IDENTIFICATION</scope>
    <source>
        <strain evidence="6">Glennie</strain>
    </source>
</reference>
<evidence type="ECO:0000256" key="4">
    <source>
        <dbReference type="SAM" id="MobiDB-lite"/>
    </source>
</evidence>
<keyword evidence="1" id="KW-0391">Immunity</keyword>
<dbReference type="PANTHER" id="PTHR23266">
    <property type="entry name" value="IMMUNOGLOBULIN HEAVY CHAIN"/>
    <property type="match status" value="1"/>
</dbReference>
<protein>
    <recommendedName>
        <fullName evidence="5">Ig-like domain-containing protein</fullName>
    </recommendedName>
</protein>
<evidence type="ECO:0000256" key="3">
    <source>
        <dbReference type="ARBA" id="ARBA00043265"/>
    </source>
</evidence>
<evidence type="ECO:0000256" key="2">
    <source>
        <dbReference type="ARBA" id="ARBA00023130"/>
    </source>
</evidence>